<dbReference type="GO" id="GO:0006229">
    <property type="term" value="P:dUTP biosynthetic process"/>
    <property type="evidence" value="ECO:0007669"/>
    <property type="project" value="InterPro"/>
</dbReference>
<dbReference type="GO" id="GO:0008829">
    <property type="term" value="F:dCTP deaminase activity"/>
    <property type="evidence" value="ECO:0007669"/>
    <property type="project" value="InterPro"/>
</dbReference>
<name>A0A1F8F1V6_9BACT</name>
<dbReference type="InterPro" id="IPR036157">
    <property type="entry name" value="dUTPase-like_sf"/>
</dbReference>
<evidence type="ECO:0000313" key="3">
    <source>
        <dbReference type="EMBL" id="OGN06216.1"/>
    </source>
</evidence>
<accession>A0A1F8F1V6</accession>
<dbReference type="SUPFAM" id="SSF51283">
    <property type="entry name" value="dUTPase-like"/>
    <property type="match status" value="1"/>
</dbReference>
<keyword evidence="2" id="KW-0546">Nucleotide metabolism</keyword>
<reference evidence="3 4" key="1">
    <citation type="journal article" date="2016" name="Nat. Commun.">
        <title>Thousands of microbial genomes shed light on interconnected biogeochemical processes in an aquifer system.</title>
        <authorList>
            <person name="Anantharaman K."/>
            <person name="Brown C.T."/>
            <person name="Hug L.A."/>
            <person name="Sharon I."/>
            <person name="Castelle C.J."/>
            <person name="Probst A.J."/>
            <person name="Thomas B.C."/>
            <person name="Singh A."/>
            <person name="Wilkins M.J."/>
            <person name="Karaoz U."/>
            <person name="Brodie E.L."/>
            <person name="Williams K.H."/>
            <person name="Hubbard S.S."/>
            <person name="Banfield J.F."/>
        </authorList>
    </citation>
    <scope>NUCLEOTIDE SEQUENCE [LARGE SCALE GENOMIC DNA]</scope>
</reference>
<organism evidence="3 4">
    <name type="scientific">Candidatus Yanofskybacteria bacterium RIFCSPHIGHO2_02_FULL_38_22b</name>
    <dbReference type="NCBI Taxonomy" id="1802673"/>
    <lineage>
        <taxon>Bacteria</taxon>
        <taxon>Candidatus Yanofskyibacteriota</taxon>
    </lineage>
</organism>
<protein>
    <recommendedName>
        <fullName evidence="5">dUTPase-like domain-containing protein</fullName>
    </recommendedName>
</protein>
<keyword evidence="1" id="KW-0378">Hydrolase</keyword>
<evidence type="ECO:0008006" key="5">
    <source>
        <dbReference type="Google" id="ProtNLM"/>
    </source>
</evidence>
<evidence type="ECO:0000313" key="4">
    <source>
        <dbReference type="Proteomes" id="UP000176834"/>
    </source>
</evidence>
<evidence type="ECO:0000256" key="2">
    <source>
        <dbReference type="ARBA" id="ARBA00023080"/>
    </source>
</evidence>
<sequence>MLNLHELKVLLGQLSREELGLLCGRSWLSDSAIISQMKAGNIVIDPFDRLNLTTDSYDVTLGEYYWREQEPEGGMTSYNPWSESDVARVWGHDFHVAEPARKWKGRVGSLENINPDDRVIWIRPGETILCHTQQFIGGRGGVVTTMMKARSSIGRNFIEVCKCAGKGDVGFTNRWTMEVTNNSRFYQIPLVIGRRVAQILFFEVEKILDKGENYTKGGKYQTADNMEEVKANWNPRDMLPKMYKDREIKR</sequence>
<dbReference type="AlphaFoldDB" id="A0A1F8F1V6"/>
<dbReference type="Pfam" id="PF22769">
    <property type="entry name" value="DCD"/>
    <property type="match status" value="1"/>
</dbReference>
<dbReference type="Proteomes" id="UP000176834">
    <property type="component" value="Unassembled WGS sequence"/>
</dbReference>
<dbReference type="PANTHER" id="PTHR42680:SF2">
    <property type="entry name" value="DCTP DEAMINASE"/>
    <property type="match status" value="1"/>
</dbReference>
<dbReference type="PANTHER" id="PTHR42680">
    <property type="entry name" value="DCTP DEAMINASE"/>
    <property type="match status" value="1"/>
</dbReference>
<evidence type="ECO:0000256" key="1">
    <source>
        <dbReference type="ARBA" id="ARBA00022801"/>
    </source>
</evidence>
<comment type="caution">
    <text evidence="3">The sequence shown here is derived from an EMBL/GenBank/DDBJ whole genome shotgun (WGS) entry which is preliminary data.</text>
</comment>
<gene>
    <name evidence="3" type="ORF">A3B86_03800</name>
</gene>
<proteinExistence type="predicted"/>
<dbReference type="Gene3D" id="2.70.40.10">
    <property type="match status" value="1"/>
</dbReference>
<dbReference type="CDD" id="cd07557">
    <property type="entry name" value="trimeric_dUTPase"/>
    <property type="match status" value="1"/>
</dbReference>
<dbReference type="InterPro" id="IPR033704">
    <property type="entry name" value="dUTPase_trimeric"/>
</dbReference>
<dbReference type="InterPro" id="IPR011962">
    <property type="entry name" value="dCTP_deaminase"/>
</dbReference>
<dbReference type="EMBL" id="MGJN01000020">
    <property type="protein sequence ID" value="OGN06216.1"/>
    <property type="molecule type" value="Genomic_DNA"/>
</dbReference>